<dbReference type="AlphaFoldDB" id="A0AAN8K1P2"/>
<keyword evidence="2" id="KW-1185">Reference proteome</keyword>
<dbReference type="PANTHER" id="PTHR22955">
    <property type="entry name" value="RETROTRANSPOSON"/>
    <property type="match status" value="1"/>
</dbReference>
<proteinExistence type="predicted"/>
<dbReference type="Proteomes" id="UP001347796">
    <property type="component" value="Unassembled WGS sequence"/>
</dbReference>
<dbReference type="EMBL" id="JAZGQO010000002">
    <property type="protein sequence ID" value="KAK6191003.1"/>
    <property type="molecule type" value="Genomic_DNA"/>
</dbReference>
<accession>A0AAN8K1P2</accession>
<dbReference type="PANTHER" id="PTHR22955:SF67">
    <property type="entry name" value="ASPARTIC PUTATIVE DOMAIN-CONTAINING PROTEIN-RELATED"/>
    <property type="match status" value="1"/>
</dbReference>
<evidence type="ECO:0000313" key="2">
    <source>
        <dbReference type="Proteomes" id="UP001347796"/>
    </source>
</evidence>
<gene>
    <name evidence="1" type="ORF">SNE40_002753</name>
</gene>
<organism evidence="1 2">
    <name type="scientific">Patella caerulea</name>
    <name type="common">Rayed Mediterranean limpet</name>
    <dbReference type="NCBI Taxonomy" id="87958"/>
    <lineage>
        <taxon>Eukaryota</taxon>
        <taxon>Metazoa</taxon>
        <taxon>Spiralia</taxon>
        <taxon>Lophotrochozoa</taxon>
        <taxon>Mollusca</taxon>
        <taxon>Gastropoda</taxon>
        <taxon>Patellogastropoda</taxon>
        <taxon>Patelloidea</taxon>
        <taxon>Patellidae</taxon>
        <taxon>Patella</taxon>
    </lineage>
</organism>
<protein>
    <submittedName>
        <fullName evidence="1">Uncharacterized protein</fullName>
    </submittedName>
</protein>
<comment type="caution">
    <text evidence="1">The sequence shown here is derived from an EMBL/GenBank/DDBJ whole genome shotgun (WGS) entry which is preliminary data.</text>
</comment>
<name>A0AAN8K1P2_PATCE</name>
<sequence length="170" mass="19571">MELNAAVKSKRACVIIEKEMRFKFGRVLHLLDSETVLNMINKTSTRFKTYEGVRIGEIQAASNGNMSNWAWISGNNNIADWLTRGRTPKQLGADTEWWNGRALLTKPIEEWNLKFGSQREVILHGERKVCLATTSINHKFLDYNRYSSIDRLIWVVARIHNSLKMKSFAG</sequence>
<reference evidence="1 2" key="1">
    <citation type="submission" date="2024-01" db="EMBL/GenBank/DDBJ databases">
        <title>The genome of the rayed Mediterranean limpet Patella caerulea (Linnaeus, 1758).</title>
        <authorList>
            <person name="Anh-Thu Weber A."/>
            <person name="Halstead-Nussloch G."/>
        </authorList>
    </citation>
    <scope>NUCLEOTIDE SEQUENCE [LARGE SCALE GENOMIC DNA]</scope>
    <source>
        <strain evidence="1">AATW-2023a</strain>
        <tissue evidence="1">Whole specimen</tissue>
    </source>
</reference>
<evidence type="ECO:0000313" key="1">
    <source>
        <dbReference type="EMBL" id="KAK6191003.1"/>
    </source>
</evidence>